<protein>
    <submittedName>
        <fullName evidence="1">Uncharacterized protein</fullName>
    </submittedName>
</protein>
<keyword evidence="2" id="KW-1185">Reference proteome</keyword>
<name>A0AAV4TNV7_9ARAC</name>
<evidence type="ECO:0000313" key="1">
    <source>
        <dbReference type="EMBL" id="GIY46652.1"/>
    </source>
</evidence>
<dbReference type="Proteomes" id="UP001054837">
    <property type="component" value="Unassembled WGS sequence"/>
</dbReference>
<sequence>MLNNVSISSFTTRLLVMYSIYPVPRKTCFTEWGIDPQCLVWVTISVSICLDTFIETESGVEMFSELYRTNSFMRSSPSSSWLLIKKRFLFRLINESLDVDFKA</sequence>
<accession>A0AAV4TNV7</accession>
<reference evidence="1 2" key="1">
    <citation type="submission" date="2021-06" db="EMBL/GenBank/DDBJ databases">
        <title>Caerostris darwini draft genome.</title>
        <authorList>
            <person name="Kono N."/>
            <person name="Arakawa K."/>
        </authorList>
    </citation>
    <scope>NUCLEOTIDE SEQUENCE [LARGE SCALE GENOMIC DNA]</scope>
</reference>
<proteinExistence type="predicted"/>
<gene>
    <name evidence="1" type="ORF">CDAR_389191</name>
</gene>
<evidence type="ECO:0000313" key="2">
    <source>
        <dbReference type="Proteomes" id="UP001054837"/>
    </source>
</evidence>
<comment type="caution">
    <text evidence="1">The sequence shown here is derived from an EMBL/GenBank/DDBJ whole genome shotgun (WGS) entry which is preliminary data.</text>
</comment>
<dbReference type="EMBL" id="BPLQ01009797">
    <property type="protein sequence ID" value="GIY46652.1"/>
    <property type="molecule type" value="Genomic_DNA"/>
</dbReference>
<organism evidence="1 2">
    <name type="scientific">Caerostris darwini</name>
    <dbReference type="NCBI Taxonomy" id="1538125"/>
    <lineage>
        <taxon>Eukaryota</taxon>
        <taxon>Metazoa</taxon>
        <taxon>Ecdysozoa</taxon>
        <taxon>Arthropoda</taxon>
        <taxon>Chelicerata</taxon>
        <taxon>Arachnida</taxon>
        <taxon>Araneae</taxon>
        <taxon>Araneomorphae</taxon>
        <taxon>Entelegynae</taxon>
        <taxon>Araneoidea</taxon>
        <taxon>Araneidae</taxon>
        <taxon>Caerostris</taxon>
    </lineage>
</organism>
<dbReference type="AlphaFoldDB" id="A0AAV4TNV7"/>